<proteinExistence type="predicted"/>
<evidence type="ECO:0000313" key="3">
    <source>
        <dbReference type="Proteomes" id="UP001152622"/>
    </source>
</evidence>
<keyword evidence="3" id="KW-1185">Reference proteome</keyword>
<evidence type="ECO:0000313" key="2">
    <source>
        <dbReference type="EMBL" id="KAJ8350650.1"/>
    </source>
</evidence>
<feature type="compositionally biased region" description="Polar residues" evidence="1">
    <location>
        <begin position="18"/>
        <end position="30"/>
    </location>
</feature>
<organism evidence="2 3">
    <name type="scientific">Synaphobranchus kaupii</name>
    <name type="common">Kaup's arrowtooth eel</name>
    <dbReference type="NCBI Taxonomy" id="118154"/>
    <lineage>
        <taxon>Eukaryota</taxon>
        <taxon>Metazoa</taxon>
        <taxon>Chordata</taxon>
        <taxon>Craniata</taxon>
        <taxon>Vertebrata</taxon>
        <taxon>Euteleostomi</taxon>
        <taxon>Actinopterygii</taxon>
        <taxon>Neopterygii</taxon>
        <taxon>Teleostei</taxon>
        <taxon>Anguilliformes</taxon>
        <taxon>Synaphobranchidae</taxon>
        <taxon>Synaphobranchus</taxon>
    </lineage>
</organism>
<comment type="caution">
    <text evidence="2">The sequence shown here is derived from an EMBL/GenBank/DDBJ whole genome shotgun (WGS) entry which is preliminary data.</text>
</comment>
<protein>
    <submittedName>
        <fullName evidence="2">Uncharacterized protein</fullName>
    </submittedName>
</protein>
<evidence type="ECO:0000256" key="1">
    <source>
        <dbReference type="SAM" id="MobiDB-lite"/>
    </source>
</evidence>
<sequence length="82" mass="8879">MRQAPGSPPLQNWGPMQWSDNDYNADTNMSRDLPKLLTQPRSPDGLRAGTITGGRQGRQNNVAAGNPTAAAPSRGPPFTRHR</sequence>
<dbReference type="AlphaFoldDB" id="A0A9Q1F4G6"/>
<gene>
    <name evidence="2" type="ORF">SKAU_G00257800</name>
</gene>
<dbReference type="Proteomes" id="UP001152622">
    <property type="component" value="Chromosome 9"/>
</dbReference>
<feature type="region of interest" description="Disordered" evidence="1">
    <location>
        <begin position="1"/>
        <end position="82"/>
    </location>
</feature>
<dbReference type="EMBL" id="JAINUF010000009">
    <property type="protein sequence ID" value="KAJ8350650.1"/>
    <property type="molecule type" value="Genomic_DNA"/>
</dbReference>
<name>A0A9Q1F4G6_SYNKA</name>
<reference evidence="2" key="1">
    <citation type="journal article" date="2023" name="Science">
        <title>Genome structures resolve the early diversification of teleost fishes.</title>
        <authorList>
            <person name="Parey E."/>
            <person name="Louis A."/>
            <person name="Montfort J."/>
            <person name="Bouchez O."/>
            <person name="Roques C."/>
            <person name="Iampietro C."/>
            <person name="Lluch J."/>
            <person name="Castinel A."/>
            <person name="Donnadieu C."/>
            <person name="Desvignes T."/>
            <person name="Floi Bucao C."/>
            <person name="Jouanno E."/>
            <person name="Wen M."/>
            <person name="Mejri S."/>
            <person name="Dirks R."/>
            <person name="Jansen H."/>
            <person name="Henkel C."/>
            <person name="Chen W.J."/>
            <person name="Zahm M."/>
            <person name="Cabau C."/>
            <person name="Klopp C."/>
            <person name="Thompson A.W."/>
            <person name="Robinson-Rechavi M."/>
            <person name="Braasch I."/>
            <person name="Lecointre G."/>
            <person name="Bobe J."/>
            <person name="Postlethwait J.H."/>
            <person name="Berthelot C."/>
            <person name="Roest Crollius H."/>
            <person name="Guiguen Y."/>
        </authorList>
    </citation>
    <scope>NUCLEOTIDE SEQUENCE</scope>
    <source>
        <strain evidence="2">WJC10195</strain>
    </source>
</reference>
<accession>A0A9Q1F4G6</accession>